<evidence type="ECO:0000259" key="2">
    <source>
        <dbReference type="Pfam" id="PF03432"/>
    </source>
</evidence>
<feature type="domain" description="MobA/VirD2-like nuclease" evidence="2">
    <location>
        <begin position="18"/>
        <end position="142"/>
    </location>
</feature>
<dbReference type="InterPro" id="IPR005094">
    <property type="entry name" value="Endonuclease_MobA/VirD2"/>
</dbReference>
<dbReference type="EMBL" id="JAAHFQ010000117">
    <property type="protein sequence ID" value="NER27630.1"/>
    <property type="molecule type" value="Genomic_DNA"/>
</dbReference>
<dbReference type="Pfam" id="PF03432">
    <property type="entry name" value="Relaxase"/>
    <property type="match status" value="1"/>
</dbReference>
<comment type="caution">
    <text evidence="3">The sequence shown here is derived from an EMBL/GenBank/DDBJ whole genome shotgun (WGS) entry which is preliminary data.</text>
</comment>
<proteinExistence type="predicted"/>
<organism evidence="3">
    <name type="scientific">Symploca sp. SIO1C4</name>
    <dbReference type="NCBI Taxonomy" id="2607765"/>
    <lineage>
        <taxon>Bacteria</taxon>
        <taxon>Bacillati</taxon>
        <taxon>Cyanobacteriota</taxon>
        <taxon>Cyanophyceae</taxon>
        <taxon>Coleofasciculales</taxon>
        <taxon>Coleofasciculaceae</taxon>
        <taxon>Symploca</taxon>
    </lineage>
</organism>
<dbReference type="AlphaFoldDB" id="A0A6B3N7Q1"/>
<evidence type="ECO:0000313" key="3">
    <source>
        <dbReference type="EMBL" id="NER27630.1"/>
    </source>
</evidence>
<name>A0A6B3N7Q1_9CYAN</name>
<gene>
    <name evidence="3" type="ORF">F6J89_08340</name>
</gene>
<evidence type="ECO:0000256" key="1">
    <source>
        <dbReference type="SAM" id="MobiDB-lite"/>
    </source>
</evidence>
<sequence>MIGKQIKGRGFRGLLNYLTSKEGAELIGGNMVGTTPRELAAEFRFSRRLNPNLSRAVYHASLSLPKQEWLSQDQWNSLVEDYLKGMGFDYNQYCLFQHHDREHEHVHIVASRIRLDGTTVSESWDYVRSEKLLRQLEKQYGLEAPQVSESGKRAPTTGQKRRQMREQLEYFRGERNTAPEPTVGEKLQDAIDQATTDELTMPQLINRLKDTGIDAKVSYYSTGRVQGITYGLEGLRFSGTKLGKAYTFPGLQRHRGVSYESSQDEEIREASERTPVTLVVSPIDKADEEQHYQQLWQRYNRGIEVTNRVTRDYRVSRNAFDDGLSQKEIELMLMAESPHVQWLERERGNEKARVYATQVARVACQKERKEQQLSRQRQRESQLEL</sequence>
<feature type="region of interest" description="Disordered" evidence="1">
    <location>
        <begin position="366"/>
        <end position="385"/>
    </location>
</feature>
<protein>
    <submittedName>
        <fullName evidence="3">Relaxase/mobilization nuclease domain-containing protein</fullName>
    </submittedName>
</protein>
<reference evidence="3" key="1">
    <citation type="submission" date="2019-11" db="EMBL/GenBank/DDBJ databases">
        <title>Genomic insights into an expanded diversity of filamentous marine cyanobacteria reveals the extraordinary biosynthetic potential of Moorea and Okeania.</title>
        <authorList>
            <person name="Ferreira Leao T."/>
            <person name="Wang M."/>
            <person name="Moss N."/>
            <person name="Da Silva R."/>
            <person name="Sanders J."/>
            <person name="Nurk S."/>
            <person name="Gurevich A."/>
            <person name="Humphrey G."/>
            <person name="Reher R."/>
            <person name="Zhu Q."/>
            <person name="Belda-Ferre P."/>
            <person name="Glukhov E."/>
            <person name="Rex R."/>
            <person name="Dorrestein P.C."/>
            <person name="Knight R."/>
            <person name="Pevzner P."/>
            <person name="Gerwick W.H."/>
            <person name="Gerwick L."/>
        </authorList>
    </citation>
    <scope>NUCLEOTIDE SEQUENCE</scope>
    <source>
        <strain evidence="3">SIO1C4</strain>
    </source>
</reference>
<accession>A0A6B3N7Q1</accession>